<evidence type="ECO:0000259" key="11">
    <source>
        <dbReference type="Pfam" id="PF05425"/>
    </source>
</evidence>
<keyword evidence="8 9" id="KW-0472">Membrane</keyword>
<evidence type="ECO:0000256" key="9">
    <source>
        <dbReference type="SAM" id="Phobius"/>
    </source>
</evidence>
<dbReference type="InterPro" id="IPR014755">
    <property type="entry name" value="Cu-Rt/internalin_Ig-like"/>
</dbReference>
<keyword evidence="3 9" id="KW-0812">Transmembrane</keyword>
<dbReference type="PROSITE" id="PS51318">
    <property type="entry name" value="TAT"/>
    <property type="match status" value="1"/>
</dbReference>
<evidence type="ECO:0000256" key="3">
    <source>
        <dbReference type="ARBA" id="ARBA00022692"/>
    </source>
</evidence>
<feature type="domain" description="CopC" evidence="10">
    <location>
        <begin position="35"/>
        <end position="126"/>
    </location>
</feature>
<comment type="caution">
    <text evidence="12">The sequence shown here is derived from an EMBL/GenBank/DDBJ whole genome shotgun (WGS) entry which is preliminary data.</text>
</comment>
<feature type="transmembrane region" description="Helical" evidence="9">
    <location>
        <begin position="254"/>
        <end position="274"/>
    </location>
</feature>
<keyword evidence="2" id="KW-1003">Cell membrane</keyword>
<dbReference type="InterPro" id="IPR008457">
    <property type="entry name" value="Cu-R_CopD_dom"/>
</dbReference>
<dbReference type="InterPro" id="IPR007348">
    <property type="entry name" value="CopC_dom"/>
</dbReference>
<dbReference type="Proteomes" id="UP001238467">
    <property type="component" value="Unassembled WGS sequence"/>
</dbReference>
<comment type="subcellular location">
    <subcellularLocation>
        <location evidence="1">Cell membrane</location>
        <topology evidence="1">Multi-pass membrane protein</topology>
    </subcellularLocation>
</comment>
<feature type="transmembrane region" description="Helical" evidence="9">
    <location>
        <begin position="286"/>
        <end position="303"/>
    </location>
</feature>
<feature type="transmembrane region" description="Helical" evidence="9">
    <location>
        <begin position="223"/>
        <end position="247"/>
    </location>
</feature>
<evidence type="ECO:0000313" key="13">
    <source>
        <dbReference type="Proteomes" id="UP001238467"/>
    </source>
</evidence>
<evidence type="ECO:0000256" key="8">
    <source>
        <dbReference type="ARBA" id="ARBA00023136"/>
    </source>
</evidence>
<keyword evidence="13" id="KW-1185">Reference proteome</keyword>
<organism evidence="12 13">
    <name type="scientific">Ancylobacter vacuolatus</name>
    <dbReference type="NCBI Taxonomy" id="223389"/>
    <lineage>
        <taxon>Bacteria</taxon>
        <taxon>Pseudomonadati</taxon>
        <taxon>Pseudomonadota</taxon>
        <taxon>Alphaproteobacteria</taxon>
        <taxon>Hyphomicrobiales</taxon>
        <taxon>Xanthobacteraceae</taxon>
        <taxon>Ancylobacter</taxon>
    </lineage>
</organism>
<feature type="transmembrane region" description="Helical" evidence="9">
    <location>
        <begin position="395"/>
        <end position="416"/>
    </location>
</feature>
<feature type="transmembrane region" description="Helical" evidence="9">
    <location>
        <begin position="324"/>
        <end position="342"/>
    </location>
</feature>
<evidence type="ECO:0000259" key="10">
    <source>
        <dbReference type="Pfam" id="PF04234"/>
    </source>
</evidence>
<dbReference type="PANTHER" id="PTHR34820">
    <property type="entry name" value="INNER MEMBRANE PROTEIN YEBZ"/>
    <property type="match status" value="1"/>
</dbReference>
<evidence type="ECO:0000256" key="5">
    <source>
        <dbReference type="ARBA" id="ARBA00022729"/>
    </source>
</evidence>
<dbReference type="EMBL" id="JAUSUH010000019">
    <property type="protein sequence ID" value="MDQ0350152.1"/>
    <property type="molecule type" value="Genomic_DNA"/>
</dbReference>
<keyword evidence="7" id="KW-0186">Copper</keyword>
<reference evidence="12 13" key="1">
    <citation type="submission" date="2023-07" db="EMBL/GenBank/DDBJ databases">
        <title>Genomic Encyclopedia of Type Strains, Phase IV (KMG-IV): sequencing the most valuable type-strain genomes for metagenomic binning, comparative biology and taxonomic classification.</title>
        <authorList>
            <person name="Goeker M."/>
        </authorList>
    </citation>
    <scope>NUCLEOTIDE SEQUENCE [LARGE SCALE GENOMIC DNA]</scope>
    <source>
        <strain evidence="12 13">DSM 1277</strain>
    </source>
</reference>
<sequence length="537" mass="55904">MTDLLPMLRRLFPALVLLLLVAAGLTAASTPVRAHASLTGAVPADGSMVPSPPTAFALTFSEPTSPLLLRLITPDGKSLPLDRFTLRDRTLDIVAPDALGSGTYVLSWRVVSEDGHPVGGSVVFSIGAASGAAPLVADAAEPGLQAAIWTNRLLLYGGLFVGIGGAFFLAWLGAPTRDGATVISVALAIGTGAALLSIGLQGLDALGAPLGALGQPIVWQTGFATSLGKSVLASLLAIALAGASLALPALPARVLTVLALIGLGSALAASGHAGTAPPQWLTRPSVFLHAVGIALWGGALAPLGLQIARRSPNAAATLRRFSRFIPFAVLPLVASGLLLAMIQLENLRALWSSAYGQVLSAKLVLVALLFALAAYNRLRLTEPARQGEARATRRLLGSIRLEIVLVLVIFGLAALWRFTPPPRALALAAAQPAPIHIHALKAMADITVTPGRVGAVNVDMMLMTGEFGPLDAKEVTLVLANPARGIEPIRRKAERRDGLWRIDGLVMPAPGEWTVRLDILITDFEMTRLEGALPIRP</sequence>
<dbReference type="Pfam" id="PF05425">
    <property type="entry name" value="CopD"/>
    <property type="match status" value="1"/>
</dbReference>
<gene>
    <name evidence="12" type="ORF">J2S76_004609</name>
</gene>
<keyword evidence="6 9" id="KW-1133">Transmembrane helix</keyword>
<dbReference type="PANTHER" id="PTHR34820:SF4">
    <property type="entry name" value="INNER MEMBRANE PROTEIN YEBZ"/>
    <property type="match status" value="1"/>
</dbReference>
<feature type="domain" description="Copper resistance protein D" evidence="11">
    <location>
        <begin position="316"/>
        <end position="416"/>
    </location>
</feature>
<evidence type="ECO:0000256" key="2">
    <source>
        <dbReference type="ARBA" id="ARBA00022475"/>
    </source>
</evidence>
<evidence type="ECO:0000256" key="1">
    <source>
        <dbReference type="ARBA" id="ARBA00004651"/>
    </source>
</evidence>
<feature type="transmembrane region" description="Helical" evidence="9">
    <location>
        <begin position="153"/>
        <end position="174"/>
    </location>
</feature>
<proteinExistence type="predicted"/>
<dbReference type="Pfam" id="PF04234">
    <property type="entry name" value="CopC"/>
    <property type="match status" value="1"/>
</dbReference>
<feature type="transmembrane region" description="Helical" evidence="9">
    <location>
        <begin position="354"/>
        <end position="375"/>
    </location>
</feature>
<accession>A0ABU0DNW2</accession>
<dbReference type="InterPro" id="IPR006311">
    <property type="entry name" value="TAT_signal"/>
</dbReference>
<keyword evidence="4" id="KW-0479">Metal-binding</keyword>
<keyword evidence="5" id="KW-0732">Signal</keyword>
<name>A0ABU0DNW2_9HYPH</name>
<protein>
    <submittedName>
        <fullName evidence="12">Copper transport protein</fullName>
    </submittedName>
</protein>
<evidence type="ECO:0000256" key="7">
    <source>
        <dbReference type="ARBA" id="ARBA00023008"/>
    </source>
</evidence>
<dbReference type="SUPFAM" id="SSF81296">
    <property type="entry name" value="E set domains"/>
    <property type="match status" value="1"/>
</dbReference>
<dbReference type="InterPro" id="IPR014756">
    <property type="entry name" value="Ig_E-set"/>
</dbReference>
<dbReference type="Gene3D" id="2.60.40.1220">
    <property type="match status" value="1"/>
</dbReference>
<dbReference type="RefSeq" id="WP_307064444.1">
    <property type="nucleotide sequence ID" value="NZ_JAUSUH010000019.1"/>
</dbReference>
<evidence type="ECO:0000256" key="6">
    <source>
        <dbReference type="ARBA" id="ARBA00022989"/>
    </source>
</evidence>
<evidence type="ECO:0000256" key="4">
    <source>
        <dbReference type="ARBA" id="ARBA00022723"/>
    </source>
</evidence>
<evidence type="ECO:0000313" key="12">
    <source>
        <dbReference type="EMBL" id="MDQ0350152.1"/>
    </source>
</evidence>
<dbReference type="InterPro" id="IPR032694">
    <property type="entry name" value="CopC/D"/>
</dbReference>
<feature type="transmembrane region" description="Helical" evidence="9">
    <location>
        <begin position="181"/>
        <end position="203"/>
    </location>
</feature>